<evidence type="ECO:0000313" key="2">
    <source>
        <dbReference type="Proteomes" id="UP000805193"/>
    </source>
</evidence>
<comment type="caution">
    <text evidence="1">The sequence shown here is derived from an EMBL/GenBank/DDBJ whole genome shotgun (WGS) entry which is preliminary data.</text>
</comment>
<accession>A0AC60NWG1</accession>
<protein>
    <submittedName>
        <fullName evidence="1">Uncharacterized protein</fullName>
    </submittedName>
</protein>
<name>A0AC60NWG1_IXOPE</name>
<evidence type="ECO:0000313" key="1">
    <source>
        <dbReference type="EMBL" id="KAG0411423.1"/>
    </source>
</evidence>
<proteinExistence type="predicted"/>
<sequence length="201" mass="21160">MCDQKKVGDYVAGEKRRGGEEDRCPFRVPADGPGLPPPLLRVELSWFGDSGVAGVRVAAAAVCPLLVRVSGSELDLKMTTTPSRHTPPPPTPVLGGQLPPPLALASLPGRFGMAGLGAPTTSGPGPIIGSANGPTPSNERPPTQSRASEVRRPSRTKTHIVRIRPYAPLLRLSLAAFPRFSFDRLRPIDTLHGAVDLATAS</sequence>
<reference evidence="1 2" key="1">
    <citation type="journal article" date="2020" name="Cell">
        <title>Large-Scale Comparative Analyses of Tick Genomes Elucidate Their Genetic Diversity and Vector Capacities.</title>
        <authorList>
            <consortium name="Tick Genome and Microbiome Consortium (TIGMIC)"/>
            <person name="Jia N."/>
            <person name="Wang J."/>
            <person name="Shi W."/>
            <person name="Du L."/>
            <person name="Sun Y."/>
            <person name="Zhan W."/>
            <person name="Jiang J.F."/>
            <person name="Wang Q."/>
            <person name="Zhang B."/>
            <person name="Ji P."/>
            <person name="Bell-Sakyi L."/>
            <person name="Cui X.M."/>
            <person name="Yuan T.T."/>
            <person name="Jiang B.G."/>
            <person name="Yang W.F."/>
            <person name="Lam T.T."/>
            <person name="Chang Q.C."/>
            <person name="Ding S.J."/>
            <person name="Wang X.J."/>
            <person name="Zhu J.G."/>
            <person name="Ruan X.D."/>
            <person name="Zhao L."/>
            <person name="Wei J.T."/>
            <person name="Ye R.Z."/>
            <person name="Que T.C."/>
            <person name="Du C.H."/>
            <person name="Zhou Y.H."/>
            <person name="Cheng J.X."/>
            <person name="Dai P.F."/>
            <person name="Guo W.B."/>
            <person name="Han X.H."/>
            <person name="Huang E.J."/>
            <person name="Li L.F."/>
            <person name="Wei W."/>
            <person name="Gao Y.C."/>
            <person name="Liu J.Z."/>
            <person name="Shao H.Z."/>
            <person name="Wang X."/>
            <person name="Wang C.C."/>
            <person name="Yang T.C."/>
            <person name="Huo Q.B."/>
            <person name="Li W."/>
            <person name="Chen H.Y."/>
            <person name="Chen S.E."/>
            <person name="Zhou L.G."/>
            <person name="Ni X.B."/>
            <person name="Tian J.H."/>
            <person name="Sheng Y."/>
            <person name="Liu T."/>
            <person name="Pan Y.S."/>
            <person name="Xia L.Y."/>
            <person name="Li J."/>
            <person name="Zhao F."/>
            <person name="Cao W.C."/>
        </authorList>
    </citation>
    <scope>NUCLEOTIDE SEQUENCE [LARGE SCALE GENOMIC DNA]</scope>
    <source>
        <strain evidence="1">Iper-2018</strain>
    </source>
</reference>
<dbReference type="Proteomes" id="UP000805193">
    <property type="component" value="Unassembled WGS sequence"/>
</dbReference>
<organism evidence="1 2">
    <name type="scientific">Ixodes persulcatus</name>
    <name type="common">Taiga tick</name>
    <dbReference type="NCBI Taxonomy" id="34615"/>
    <lineage>
        <taxon>Eukaryota</taxon>
        <taxon>Metazoa</taxon>
        <taxon>Ecdysozoa</taxon>
        <taxon>Arthropoda</taxon>
        <taxon>Chelicerata</taxon>
        <taxon>Arachnida</taxon>
        <taxon>Acari</taxon>
        <taxon>Parasitiformes</taxon>
        <taxon>Ixodida</taxon>
        <taxon>Ixodoidea</taxon>
        <taxon>Ixodidae</taxon>
        <taxon>Ixodinae</taxon>
        <taxon>Ixodes</taxon>
    </lineage>
</organism>
<keyword evidence="2" id="KW-1185">Reference proteome</keyword>
<gene>
    <name evidence="1" type="ORF">HPB47_011460</name>
</gene>
<dbReference type="EMBL" id="JABSTQ010011433">
    <property type="protein sequence ID" value="KAG0411423.1"/>
    <property type="molecule type" value="Genomic_DNA"/>
</dbReference>